<evidence type="ECO:0000313" key="11">
    <source>
        <dbReference type="EMBL" id="AIY85222.1"/>
    </source>
</evidence>
<dbReference type="GO" id="GO:0006269">
    <property type="term" value="P:DNA replication, synthesis of primer"/>
    <property type="evidence" value="ECO:0007669"/>
    <property type="project" value="UniProtKB-KW"/>
</dbReference>
<evidence type="ECO:0000256" key="8">
    <source>
        <dbReference type="ARBA" id="ARBA00022833"/>
    </source>
</evidence>
<sequence length="407" mass="46249">MCINNYKELAEVITRDVSIIEYFKRNYPEIKLHHAGKRETALCPLVNETNGSFNLYSDSNRFHCYSCNEGGSLIDFVMKYEKVDFKEACKKIAANENINFEINVNHKHEDFKNKKNSTCLLYEKKLLNNEEALNYITSRGISEETIKKFRLGYVPKNSITANTNPKFLNCIKGRISFPFLEIGSDNTSRCLGMAYRGIKDGIEPKYINDANHSDSNSELYGVFNKGSLLFGYNQARDSIKKVDSAIVVEGYFDVLSLHEAGLTNTVGICGTAFTEKQADLLIKLTKNLFFFLDGDKAGIGNMLRILPMLLSKGFNVKFVKAEKCGDDPADICNELNFDTIKVRNYISVNSSIAMIDVIDDKVKYLNKLIVNQQTIILNEMEEIFSNISNKNDKLVYKDYLLKRIGLK</sequence>
<dbReference type="AlphaFoldDB" id="A0A0A7G056"/>
<evidence type="ECO:0000256" key="6">
    <source>
        <dbReference type="ARBA" id="ARBA00022723"/>
    </source>
</evidence>
<dbReference type="HOGENOM" id="CLU_675599_0_0_9"/>
<evidence type="ECO:0000259" key="10">
    <source>
        <dbReference type="PROSITE" id="PS50880"/>
    </source>
</evidence>
<dbReference type="EMBL" id="CP006906">
    <property type="protein sequence ID" value="AIY85222.1"/>
    <property type="molecule type" value="Genomic_DNA"/>
</dbReference>
<keyword evidence="9" id="KW-0804">Transcription</keyword>
<evidence type="ECO:0000256" key="4">
    <source>
        <dbReference type="ARBA" id="ARBA00022695"/>
    </source>
</evidence>
<evidence type="ECO:0000256" key="5">
    <source>
        <dbReference type="ARBA" id="ARBA00022705"/>
    </source>
</evidence>
<dbReference type="InterPro" id="IPR002694">
    <property type="entry name" value="Znf_CHC2"/>
</dbReference>
<keyword evidence="6" id="KW-0479">Metal-binding</keyword>
<gene>
    <name evidence="11" type="ORF">U729_3190</name>
</gene>
<keyword evidence="5" id="KW-0235">DNA replication</keyword>
<dbReference type="InterPro" id="IPR006171">
    <property type="entry name" value="TOPRIM_dom"/>
</dbReference>
<geneLocation type="plasmid" evidence="11 12">
    <name>pCBJ</name>
</geneLocation>
<keyword evidence="2" id="KW-0639">Primosome</keyword>
<protein>
    <submittedName>
        <fullName evidence="11">CHC2 zinc finger family protein</fullName>
    </submittedName>
</protein>
<dbReference type="GO" id="GO:0003899">
    <property type="term" value="F:DNA-directed RNA polymerase activity"/>
    <property type="evidence" value="ECO:0007669"/>
    <property type="project" value="InterPro"/>
</dbReference>
<dbReference type="RefSeq" id="WP_040113725.1">
    <property type="nucleotide sequence ID" value="NZ_CP006906.1"/>
</dbReference>
<dbReference type="GO" id="GO:0003677">
    <property type="term" value="F:DNA binding"/>
    <property type="evidence" value="ECO:0007669"/>
    <property type="project" value="InterPro"/>
</dbReference>
<dbReference type="SMART" id="SM00493">
    <property type="entry name" value="TOPRIM"/>
    <property type="match status" value="1"/>
</dbReference>
<name>A0A0A7G056_9CLOT</name>
<dbReference type="PROSITE" id="PS50880">
    <property type="entry name" value="TOPRIM"/>
    <property type="match status" value="1"/>
</dbReference>
<evidence type="ECO:0000256" key="7">
    <source>
        <dbReference type="ARBA" id="ARBA00022771"/>
    </source>
</evidence>
<dbReference type="GO" id="GO:0008270">
    <property type="term" value="F:zinc ion binding"/>
    <property type="evidence" value="ECO:0007669"/>
    <property type="project" value="UniProtKB-KW"/>
</dbReference>
<dbReference type="SUPFAM" id="SSF57783">
    <property type="entry name" value="Zinc beta-ribbon"/>
    <property type="match status" value="1"/>
</dbReference>
<keyword evidence="7" id="KW-0863">Zinc-finger</keyword>
<proteinExistence type="predicted"/>
<evidence type="ECO:0000256" key="3">
    <source>
        <dbReference type="ARBA" id="ARBA00022679"/>
    </source>
</evidence>
<feature type="domain" description="Toprim" evidence="10">
    <location>
        <begin position="243"/>
        <end position="324"/>
    </location>
</feature>
<dbReference type="CDD" id="cd03364">
    <property type="entry name" value="TOPRIM_DnaG_primases"/>
    <property type="match status" value="1"/>
</dbReference>
<dbReference type="Pfam" id="PF08275">
    <property type="entry name" value="DNAG_N"/>
    <property type="match status" value="1"/>
</dbReference>
<dbReference type="PANTHER" id="PTHR30313">
    <property type="entry name" value="DNA PRIMASE"/>
    <property type="match status" value="1"/>
</dbReference>
<keyword evidence="1" id="KW-0240">DNA-directed RNA polymerase</keyword>
<dbReference type="GO" id="GO:0005737">
    <property type="term" value="C:cytoplasm"/>
    <property type="evidence" value="ECO:0007669"/>
    <property type="project" value="TreeGrafter"/>
</dbReference>
<dbReference type="SMART" id="SM00400">
    <property type="entry name" value="ZnF_CHCC"/>
    <property type="match status" value="1"/>
</dbReference>
<dbReference type="Pfam" id="PF13155">
    <property type="entry name" value="Toprim_2"/>
    <property type="match status" value="1"/>
</dbReference>
<evidence type="ECO:0000313" key="12">
    <source>
        <dbReference type="Proteomes" id="UP000030635"/>
    </source>
</evidence>
<organism evidence="11 12">
    <name type="scientific">Clostridium baratii str. Sullivan</name>
    <dbReference type="NCBI Taxonomy" id="1415775"/>
    <lineage>
        <taxon>Bacteria</taxon>
        <taxon>Bacillati</taxon>
        <taxon>Bacillota</taxon>
        <taxon>Clostridia</taxon>
        <taxon>Eubacteriales</taxon>
        <taxon>Clostridiaceae</taxon>
        <taxon>Clostridium</taxon>
    </lineage>
</organism>
<dbReference type="Pfam" id="PF01807">
    <property type="entry name" value="Zn_ribbon_DnaG"/>
    <property type="match status" value="1"/>
</dbReference>
<keyword evidence="4" id="KW-0548">Nucleotidyltransferase</keyword>
<dbReference type="KEGG" id="cbv:U729_3190"/>
<dbReference type="SUPFAM" id="SSF56731">
    <property type="entry name" value="DNA primase core"/>
    <property type="match status" value="1"/>
</dbReference>
<dbReference type="OrthoDB" id="9803773at2"/>
<dbReference type="Gene3D" id="3.40.1360.10">
    <property type="match status" value="1"/>
</dbReference>
<keyword evidence="11" id="KW-0614">Plasmid</keyword>
<dbReference type="GO" id="GO:1990077">
    <property type="term" value="C:primosome complex"/>
    <property type="evidence" value="ECO:0007669"/>
    <property type="project" value="UniProtKB-KW"/>
</dbReference>
<dbReference type="InterPro" id="IPR037068">
    <property type="entry name" value="DNA_primase_core_N_sf"/>
</dbReference>
<reference evidence="11 12" key="1">
    <citation type="journal article" date="2015" name="Infect. Genet. Evol.">
        <title>Genomic sequences of six botulinum neurotoxin-producing strains representing three clostridial species illustrate the mobility and diversity of botulinum neurotoxin genes.</title>
        <authorList>
            <person name="Smith T.J."/>
            <person name="Hill K.K."/>
            <person name="Xie G."/>
            <person name="Foley B.T."/>
            <person name="Williamson C.H."/>
            <person name="Foster J.T."/>
            <person name="Johnson S.L."/>
            <person name="Chertkov O."/>
            <person name="Teshima H."/>
            <person name="Gibbons H.S."/>
            <person name="Johnsky L.A."/>
            <person name="Karavis M.A."/>
            <person name="Smith L.A."/>
        </authorList>
    </citation>
    <scope>NUCLEOTIDE SEQUENCE [LARGE SCALE GENOMIC DNA]</scope>
    <source>
        <strain evidence="11">Sullivan</strain>
        <plasmid evidence="12">Plasmid pCBJ</plasmid>
    </source>
</reference>
<dbReference type="Gene3D" id="3.90.980.10">
    <property type="entry name" value="DNA primase, catalytic core, N-terminal domain"/>
    <property type="match status" value="1"/>
</dbReference>
<dbReference type="InterPro" id="IPR013264">
    <property type="entry name" value="DNAG_N"/>
</dbReference>
<evidence type="ECO:0000256" key="9">
    <source>
        <dbReference type="ARBA" id="ARBA00023163"/>
    </source>
</evidence>
<dbReference type="InterPro" id="IPR034151">
    <property type="entry name" value="TOPRIM_DnaG_bac"/>
</dbReference>
<evidence type="ECO:0000256" key="1">
    <source>
        <dbReference type="ARBA" id="ARBA00022478"/>
    </source>
</evidence>
<keyword evidence="8" id="KW-0862">Zinc</keyword>
<dbReference type="eggNOG" id="COG0358">
    <property type="taxonomic scope" value="Bacteria"/>
</dbReference>
<keyword evidence="3" id="KW-0808">Transferase</keyword>
<dbReference type="InterPro" id="IPR050219">
    <property type="entry name" value="DnaG_primase"/>
</dbReference>
<dbReference type="InterPro" id="IPR036977">
    <property type="entry name" value="DNA_primase_Znf_CHC2"/>
</dbReference>
<dbReference type="Proteomes" id="UP000030635">
    <property type="component" value="Plasmid pCBJ"/>
</dbReference>
<dbReference type="GO" id="GO:0000428">
    <property type="term" value="C:DNA-directed RNA polymerase complex"/>
    <property type="evidence" value="ECO:0007669"/>
    <property type="project" value="UniProtKB-KW"/>
</dbReference>
<keyword evidence="12" id="KW-1185">Reference proteome</keyword>
<dbReference type="Gene3D" id="3.90.580.10">
    <property type="entry name" value="Zinc finger, CHC2-type domain"/>
    <property type="match status" value="1"/>
</dbReference>
<accession>A0A0A7G056</accession>
<evidence type="ECO:0000256" key="2">
    <source>
        <dbReference type="ARBA" id="ARBA00022515"/>
    </source>
</evidence>
<dbReference type="PANTHER" id="PTHR30313:SF2">
    <property type="entry name" value="DNA PRIMASE"/>
    <property type="match status" value="1"/>
</dbReference>